<sequence length="187" mass="21101">MVSLEWSWRKKVQEAASGSVFVQMPGVWINLAHVHFAQGNFPLAVKMYQNCLQKFYYSTDSQVLLYLAPIHLAPSNYTLKFDAGVAMQKFSASTLQKQKRTMDEDIAGTLATEEAEDSTQVAKLRSALESIDHKRRKDDVLIAGFGRKGHAVGRYSWCQIQGREGLRKISSEIQIVVLGFMWPPVFS</sequence>
<organism evidence="1 2">
    <name type="scientific">Camellia lanceoleosa</name>
    <dbReference type="NCBI Taxonomy" id="1840588"/>
    <lineage>
        <taxon>Eukaryota</taxon>
        <taxon>Viridiplantae</taxon>
        <taxon>Streptophyta</taxon>
        <taxon>Embryophyta</taxon>
        <taxon>Tracheophyta</taxon>
        <taxon>Spermatophyta</taxon>
        <taxon>Magnoliopsida</taxon>
        <taxon>eudicotyledons</taxon>
        <taxon>Gunneridae</taxon>
        <taxon>Pentapetalae</taxon>
        <taxon>asterids</taxon>
        <taxon>Ericales</taxon>
        <taxon>Theaceae</taxon>
        <taxon>Camellia</taxon>
    </lineage>
</organism>
<reference evidence="1 2" key="1">
    <citation type="journal article" date="2022" name="Plant J.">
        <title>Chromosome-level genome of Camellia lanceoleosa provides a valuable resource for understanding genome evolution and self-incompatibility.</title>
        <authorList>
            <person name="Gong W."/>
            <person name="Xiao S."/>
            <person name="Wang L."/>
            <person name="Liao Z."/>
            <person name="Chang Y."/>
            <person name="Mo W."/>
            <person name="Hu G."/>
            <person name="Li W."/>
            <person name="Zhao G."/>
            <person name="Zhu H."/>
            <person name="Hu X."/>
            <person name="Ji K."/>
            <person name="Xiang X."/>
            <person name="Song Q."/>
            <person name="Yuan D."/>
            <person name="Jin S."/>
            <person name="Zhang L."/>
        </authorList>
    </citation>
    <scope>NUCLEOTIDE SEQUENCE [LARGE SCALE GENOMIC DNA]</scope>
    <source>
        <strain evidence="1">SQ_2022a</strain>
    </source>
</reference>
<dbReference type="Proteomes" id="UP001060215">
    <property type="component" value="Chromosome 3"/>
</dbReference>
<evidence type="ECO:0000313" key="1">
    <source>
        <dbReference type="EMBL" id="KAI8024804.1"/>
    </source>
</evidence>
<protein>
    <submittedName>
        <fullName evidence="1">Uncharacterized protein</fullName>
    </submittedName>
</protein>
<keyword evidence="2" id="KW-1185">Reference proteome</keyword>
<gene>
    <name evidence="1" type="ORF">LOK49_LG02G02660</name>
</gene>
<name>A0ACC0IJY9_9ERIC</name>
<proteinExistence type="predicted"/>
<evidence type="ECO:0000313" key="2">
    <source>
        <dbReference type="Proteomes" id="UP001060215"/>
    </source>
</evidence>
<comment type="caution">
    <text evidence="1">The sequence shown here is derived from an EMBL/GenBank/DDBJ whole genome shotgun (WGS) entry which is preliminary data.</text>
</comment>
<dbReference type="EMBL" id="CM045760">
    <property type="protein sequence ID" value="KAI8024804.1"/>
    <property type="molecule type" value="Genomic_DNA"/>
</dbReference>
<accession>A0ACC0IJY9</accession>